<dbReference type="EMBL" id="RWIC01000919">
    <property type="protein sequence ID" value="TKC39004.1"/>
    <property type="molecule type" value="Genomic_DNA"/>
</dbReference>
<name>A0A4U1EQY4_MONMO</name>
<evidence type="ECO:0000313" key="1">
    <source>
        <dbReference type="EMBL" id="TKC39004.1"/>
    </source>
</evidence>
<protein>
    <submittedName>
        <fullName evidence="1">Uncharacterized protein</fullName>
    </submittedName>
</protein>
<evidence type="ECO:0000313" key="2">
    <source>
        <dbReference type="Proteomes" id="UP000308365"/>
    </source>
</evidence>
<proteinExistence type="predicted"/>
<gene>
    <name evidence="1" type="ORF">EI555_003295</name>
</gene>
<organism evidence="1 2">
    <name type="scientific">Monodon monoceros</name>
    <name type="common">Narwhal</name>
    <name type="synonym">Ceratodon monodon</name>
    <dbReference type="NCBI Taxonomy" id="40151"/>
    <lineage>
        <taxon>Eukaryota</taxon>
        <taxon>Metazoa</taxon>
        <taxon>Chordata</taxon>
        <taxon>Craniata</taxon>
        <taxon>Vertebrata</taxon>
        <taxon>Euteleostomi</taxon>
        <taxon>Mammalia</taxon>
        <taxon>Eutheria</taxon>
        <taxon>Laurasiatheria</taxon>
        <taxon>Artiodactyla</taxon>
        <taxon>Whippomorpha</taxon>
        <taxon>Cetacea</taxon>
        <taxon>Odontoceti</taxon>
        <taxon>Monodontidae</taxon>
        <taxon>Monodon</taxon>
    </lineage>
</organism>
<dbReference type="AlphaFoldDB" id="A0A4U1EQY4"/>
<dbReference type="Proteomes" id="UP000308365">
    <property type="component" value="Unassembled WGS sequence"/>
</dbReference>
<comment type="caution">
    <text evidence="1">The sequence shown here is derived from an EMBL/GenBank/DDBJ whole genome shotgun (WGS) entry which is preliminary data.</text>
</comment>
<accession>A0A4U1EQY4</accession>
<sequence length="17" mass="1892">MAGLERCSLERSTRALV</sequence>
<reference evidence="2" key="1">
    <citation type="journal article" date="2019" name="IScience">
        <title>Narwhal Genome Reveals Long-Term Low Genetic Diversity despite Current Large Abundance Size.</title>
        <authorList>
            <person name="Westbury M.V."/>
            <person name="Petersen B."/>
            <person name="Garde E."/>
            <person name="Heide-Jorgensen M.P."/>
            <person name="Lorenzen E.D."/>
        </authorList>
    </citation>
    <scope>NUCLEOTIDE SEQUENCE [LARGE SCALE GENOMIC DNA]</scope>
</reference>